<dbReference type="InterPro" id="IPR003599">
    <property type="entry name" value="Ig_sub"/>
</dbReference>
<dbReference type="InterPro" id="IPR051117">
    <property type="entry name" value="TRG_var/const_region"/>
</dbReference>
<dbReference type="EMBL" id="JARO02012079">
    <property type="protein sequence ID" value="KPP59477.1"/>
    <property type="molecule type" value="Genomic_DNA"/>
</dbReference>
<reference evidence="9 10" key="1">
    <citation type="submission" date="2015-08" db="EMBL/GenBank/DDBJ databases">
        <title>The genome of the Asian arowana (Scleropages formosus).</title>
        <authorList>
            <person name="Tan M.H."/>
            <person name="Gan H.M."/>
            <person name="Croft L.J."/>
            <person name="Austin C.M."/>
        </authorList>
    </citation>
    <scope>NUCLEOTIDE SEQUENCE [LARGE SCALE GENOMIC DNA]</scope>
    <source>
        <strain evidence="9">Aro1</strain>
    </source>
</reference>
<dbReference type="Proteomes" id="UP000034805">
    <property type="component" value="Unassembled WGS sequence"/>
</dbReference>
<dbReference type="AlphaFoldDB" id="A0A0P7Y1D1"/>
<proteinExistence type="predicted"/>
<evidence type="ECO:0000256" key="2">
    <source>
        <dbReference type="ARBA" id="ARBA00022692"/>
    </source>
</evidence>
<dbReference type="CDD" id="cd00099">
    <property type="entry name" value="IgV"/>
    <property type="match status" value="1"/>
</dbReference>
<sequence>MRTKMSLLETVCWWSLMFGCAMSQITYPKELLLYKPGRSARVICEADASVPLNNNPLHWYQQKETIERILYFTPGQSKPKDGKELKRVLYVSLSGDNAVKDPGFQDFDIEKPQPDTFKVKIRALDKKHSATYFCACWVYHVVMGQQGVFQDQISLTRSSGKTVAIRCKVSGLNADDYIDWYQKKEGEPFKRILYIKNDGSALTRDPAHPQNRDFSADKTGGLQYLRMSAVKPEHSGTYYCTYWKSHSSTETLKHSTKTSRRLRLHSNNNICEA</sequence>
<organism evidence="9 10">
    <name type="scientific">Scleropages formosus</name>
    <name type="common">Asian bonytongue</name>
    <name type="synonym">Osteoglossum formosum</name>
    <dbReference type="NCBI Taxonomy" id="113540"/>
    <lineage>
        <taxon>Eukaryota</taxon>
        <taxon>Metazoa</taxon>
        <taxon>Chordata</taxon>
        <taxon>Craniata</taxon>
        <taxon>Vertebrata</taxon>
        <taxon>Euteleostomi</taxon>
        <taxon>Actinopterygii</taxon>
        <taxon>Neopterygii</taxon>
        <taxon>Teleostei</taxon>
        <taxon>Osteoglossocephala</taxon>
        <taxon>Osteoglossomorpha</taxon>
        <taxon>Osteoglossiformes</taxon>
        <taxon>Osteoglossidae</taxon>
        <taxon>Scleropages</taxon>
    </lineage>
</organism>
<protein>
    <recommendedName>
        <fullName evidence="8">Ig-like domain-containing protein</fullName>
    </recommendedName>
</protein>
<evidence type="ECO:0000256" key="1">
    <source>
        <dbReference type="ARBA" id="ARBA00004370"/>
    </source>
</evidence>
<dbReference type="PANTHER" id="PTHR19256">
    <property type="entry name" value="T-CELL RECEPTOR GAMMA CHAIN"/>
    <property type="match status" value="1"/>
</dbReference>
<evidence type="ECO:0000256" key="6">
    <source>
        <dbReference type="ARBA" id="ARBA00023319"/>
    </source>
</evidence>
<dbReference type="PROSITE" id="PS50835">
    <property type="entry name" value="IG_LIKE"/>
    <property type="match status" value="1"/>
</dbReference>
<dbReference type="InterPro" id="IPR036179">
    <property type="entry name" value="Ig-like_dom_sf"/>
</dbReference>
<evidence type="ECO:0000256" key="3">
    <source>
        <dbReference type="ARBA" id="ARBA00022989"/>
    </source>
</evidence>
<gene>
    <name evidence="9" type="ORF">Z043_122600</name>
</gene>
<evidence type="ECO:0000313" key="9">
    <source>
        <dbReference type="EMBL" id="KPP59477.1"/>
    </source>
</evidence>
<dbReference type="GO" id="GO:0016020">
    <property type="term" value="C:membrane"/>
    <property type="evidence" value="ECO:0007669"/>
    <property type="project" value="UniProtKB-SubCell"/>
</dbReference>
<keyword evidence="3" id="KW-1133">Transmembrane helix</keyword>
<evidence type="ECO:0000256" key="7">
    <source>
        <dbReference type="SAM" id="SignalP"/>
    </source>
</evidence>
<dbReference type="PANTHER" id="PTHR19256:SF65">
    <property type="entry name" value="T CELL RECEPTOR GAMMA CONSTANT 1-RELATED"/>
    <property type="match status" value="1"/>
</dbReference>
<feature type="chain" id="PRO_5006145864" description="Ig-like domain-containing protein" evidence="7">
    <location>
        <begin position="24"/>
        <end position="273"/>
    </location>
</feature>
<keyword evidence="4" id="KW-0472">Membrane</keyword>
<feature type="signal peptide" evidence="7">
    <location>
        <begin position="1"/>
        <end position="23"/>
    </location>
</feature>
<keyword evidence="7" id="KW-0732">Signal</keyword>
<evidence type="ECO:0000256" key="4">
    <source>
        <dbReference type="ARBA" id="ARBA00023136"/>
    </source>
</evidence>
<dbReference type="SMART" id="SM00409">
    <property type="entry name" value="IG"/>
    <property type="match status" value="2"/>
</dbReference>
<dbReference type="InterPro" id="IPR013106">
    <property type="entry name" value="Ig_V-set"/>
</dbReference>
<dbReference type="InterPro" id="IPR013783">
    <property type="entry name" value="Ig-like_fold"/>
</dbReference>
<evidence type="ECO:0000313" key="10">
    <source>
        <dbReference type="Proteomes" id="UP000034805"/>
    </source>
</evidence>
<keyword evidence="6" id="KW-0393">Immunoglobulin domain</keyword>
<dbReference type="InterPro" id="IPR007110">
    <property type="entry name" value="Ig-like_dom"/>
</dbReference>
<dbReference type="Pfam" id="PF07686">
    <property type="entry name" value="V-set"/>
    <property type="match status" value="1"/>
</dbReference>
<keyword evidence="5" id="KW-0675">Receptor</keyword>
<name>A0A0P7Y1D1_SCLFO</name>
<dbReference type="SMART" id="SM00406">
    <property type="entry name" value="IGv"/>
    <property type="match status" value="1"/>
</dbReference>
<comment type="caution">
    <text evidence="9">The sequence shown here is derived from an EMBL/GenBank/DDBJ whole genome shotgun (WGS) entry which is preliminary data.</text>
</comment>
<keyword evidence="2" id="KW-0812">Transmembrane</keyword>
<evidence type="ECO:0000256" key="5">
    <source>
        <dbReference type="ARBA" id="ARBA00023170"/>
    </source>
</evidence>
<dbReference type="PROSITE" id="PS51257">
    <property type="entry name" value="PROKAR_LIPOPROTEIN"/>
    <property type="match status" value="1"/>
</dbReference>
<dbReference type="SUPFAM" id="SSF48726">
    <property type="entry name" value="Immunoglobulin"/>
    <property type="match status" value="2"/>
</dbReference>
<dbReference type="Gene3D" id="2.60.40.10">
    <property type="entry name" value="Immunoglobulins"/>
    <property type="match status" value="2"/>
</dbReference>
<accession>A0A0P7Y1D1</accession>
<evidence type="ECO:0000259" key="8">
    <source>
        <dbReference type="PROSITE" id="PS50835"/>
    </source>
</evidence>
<comment type="subcellular location">
    <subcellularLocation>
        <location evidence="1">Membrane</location>
    </subcellularLocation>
</comment>
<feature type="domain" description="Ig-like" evidence="8">
    <location>
        <begin position="160"/>
        <end position="259"/>
    </location>
</feature>